<feature type="domain" description="GGDEF" evidence="3">
    <location>
        <begin position="434"/>
        <end position="567"/>
    </location>
</feature>
<dbReference type="SUPFAM" id="SSF109604">
    <property type="entry name" value="HD-domain/PDEase-like"/>
    <property type="match status" value="1"/>
</dbReference>
<reference evidence="6 7" key="1">
    <citation type="journal article" date="2019" name="Front. Microbiol.">
        <title>Thermoanaerosceptrum fracticalcis gen. nov. sp. nov., a Novel Fumarate-Fermenting Microorganism From a Deep Fractured Carbonate Aquifer of the US Great Basin.</title>
        <authorList>
            <person name="Hamilton-Brehm S.D."/>
            <person name="Stewart L.E."/>
            <person name="Zavarin M."/>
            <person name="Caldwell M."/>
            <person name="Lawson P.A."/>
            <person name="Onstott T.C."/>
            <person name="Grzymski J."/>
            <person name="Neveux I."/>
            <person name="Lollar B.S."/>
            <person name="Russell C.E."/>
            <person name="Moser D.P."/>
        </authorList>
    </citation>
    <scope>NUCLEOTIDE SEQUENCE [LARGE SCALE GENOMIC DNA]</scope>
    <source>
        <strain evidence="6 7">DRI-13</strain>
    </source>
</reference>
<dbReference type="PROSITE" id="PS51832">
    <property type="entry name" value="HD_GYP"/>
    <property type="match status" value="1"/>
</dbReference>
<feature type="domain" description="PAS" evidence="1">
    <location>
        <begin position="281"/>
        <end position="334"/>
    </location>
</feature>
<dbReference type="AlphaFoldDB" id="A0A7G6E712"/>
<dbReference type="Gene3D" id="1.10.3210.10">
    <property type="entry name" value="Hypothetical protein af1432"/>
    <property type="match status" value="1"/>
</dbReference>
<dbReference type="SUPFAM" id="SSF55785">
    <property type="entry name" value="PYP-like sensor domain (PAS domain)"/>
    <property type="match status" value="2"/>
</dbReference>
<gene>
    <name evidence="6" type="ORF">BR63_17340</name>
</gene>
<evidence type="ECO:0000259" key="3">
    <source>
        <dbReference type="PROSITE" id="PS50887"/>
    </source>
</evidence>
<dbReference type="InterPro" id="IPR013656">
    <property type="entry name" value="PAS_4"/>
</dbReference>
<dbReference type="PROSITE" id="PS51831">
    <property type="entry name" value="HD"/>
    <property type="match status" value="1"/>
</dbReference>
<dbReference type="SMART" id="SM00091">
    <property type="entry name" value="PAS"/>
    <property type="match status" value="2"/>
</dbReference>
<feature type="domain" description="PAC" evidence="2">
    <location>
        <begin position="228"/>
        <end position="280"/>
    </location>
</feature>
<dbReference type="RefSeq" id="WP_051965555.1">
    <property type="nucleotide sequence ID" value="NZ_CP045798.1"/>
</dbReference>
<dbReference type="CDD" id="cd01949">
    <property type="entry name" value="GGDEF"/>
    <property type="match status" value="1"/>
</dbReference>
<accession>A0A7G6E712</accession>
<feature type="domain" description="PAS" evidence="1">
    <location>
        <begin position="155"/>
        <end position="225"/>
    </location>
</feature>
<dbReference type="Gene3D" id="3.30.70.270">
    <property type="match status" value="1"/>
</dbReference>
<dbReference type="SUPFAM" id="SSF55073">
    <property type="entry name" value="Nucleotide cyclase"/>
    <property type="match status" value="1"/>
</dbReference>
<dbReference type="SMART" id="SM00267">
    <property type="entry name" value="GGDEF"/>
    <property type="match status" value="1"/>
</dbReference>
<evidence type="ECO:0000313" key="7">
    <source>
        <dbReference type="Proteomes" id="UP000515847"/>
    </source>
</evidence>
<name>A0A7G6E712_THEFR</name>
<dbReference type="InterPro" id="IPR006674">
    <property type="entry name" value="HD_domain"/>
</dbReference>
<dbReference type="PROSITE" id="PS50112">
    <property type="entry name" value="PAS"/>
    <property type="match status" value="2"/>
</dbReference>
<dbReference type="InterPro" id="IPR043128">
    <property type="entry name" value="Rev_trsase/Diguanyl_cyclase"/>
</dbReference>
<proteinExistence type="predicted"/>
<dbReference type="InterPro" id="IPR000160">
    <property type="entry name" value="GGDEF_dom"/>
</dbReference>
<dbReference type="CDD" id="cd00130">
    <property type="entry name" value="PAS"/>
    <property type="match status" value="2"/>
</dbReference>
<evidence type="ECO:0000313" key="6">
    <source>
        <dbReference type="EMBL" id="QNB47866.1"/>
    </source>
</evidence>
<sequence length="750" mass="86505">MDYTIWSHILLELALSVSGEQELDKLVKKATSAFSRKLDCTHGSVLQYKSNRLEVIYAVPRVILKNPVYHEVIGEFERKLLQDEDKNVIVIEKDLNYYGFPLRNFGLLLLGRNVPIEEVFLKELLPITNMLAQNCFANLDAAMKRQTIEAELKKERHLLRVIIDTIPDLIFYKDQNGVYKVVNEAVGKFLSLLPEEINGRTDWDIHNEAEASKYRELDHRIMESGSVQRYEEWIKRHDGSLVPFETIKVPVYDAESRCVGTVAVSRDISERMEADKKIQTEKKWLEVLFKNSTDAIVRIDHNYCVEEINYSFYKLFGYKLEEIRGKDLDYVLDMGKENTANRYYTKALLSGKKIVVEGTHYTKEGLPVEVIIRGLPIIIDGELLGAYVIYNDITEHKRYEEQLKYLSSYDQLTGLYNRRFLEEEIKRLDTPRQLPVSIIMGDLNGLKLANDVFGHQEGDRLLIKAAEIIRESCRREDLIARWGGDEFVILLPQTDIKTAEEINRRIKEKCDSQKDGPVQVSIALGYAAKSRAEENIWQVLKEAEDWMYRNKLLHAKSYRNAVISSLKATLFEKSMETKEHAERLKEMCRKIGESMGLNPQQMDELELLAILHDIGKVVIQESILMKPGPLTEEEWVQMRKHPEIGYRIAQAAPELAPIAEYILSHHERWDGKGYPQGIKGEEIPLLSRILAVADAFDAMTNDRTYRKAMSREEAIAEIKRNAGTQFDPEVVSAFIESCCKSDKNFHEGQY</sequence>
<dbReference type="EMBL" id="CP045798">
    <property type="protein sequence ID" value="QNB47866.1"/>
    <property type="molecule type" value="Genomic_DNA"/>
</dbReference>
<evidence type="ECO:0000259" key="1">
    <source>
        <dbReference type="PROSITE" id="PS50112"/>
    </source>
</evidence>
<dbReference type="OrthoDB" id="9798833at2"/>
<evidence type="ECO:0000259" key="5">
    <source>
        <dbReference type="PROSITE" id="PS51832"/>
    </source>
</evidence>
<evidence type="ECO:0000259" key="2">
    <source>
        <dbReference type="PROSITE" id="PS50113"/>
    </source>
</evidence>
<dbReference type="KEGG" id="tfr:BR63_17340"/>
<feature type="domain" description="HD-GYP" evidence="5">
    <location>
        <begin position="555"/>
        <end position="750"/>
    </location>
</feature>
<dbReference type="Gene3D" id="3.30.450.20">
    <property type="entry name" value="PAS domain"/>
    <property type="match status" value="2"/>
</dbReference>
<protein>
    <submittedName>
        <fullName evidence="6">Diguanylate cyclase</fullName>
    </submittedName>
</protein>
<dbReference type="Pfam" id="PF08448">
    <property type="entry name" value="PAS_4"/>
    <property type="match status" value="1"/>
</dbReference>
<dbReference type="CDD" id="cd00077">
    <property type="entry name" value="HDc"/>
    <property type="match status" value="1"/>
</dbReference>
<dbReference type="Proteomes" id="UP000515847">
    <property type="component" value="Chromosome"/>
</dbReference>
<dbReference type="InterPro" id="IPR052020">
    <property type="entry name" value="Cyclic_di-GMP/3'3'-cGAMP_PDE"/>
</dbReference>
<dbReference type="PANTHER" id="PTHR45228">
    <property type="entry name" value="CYCLIC DI-GMP PHOSPHODIESTERASE TM_0186-RELATED"/>
    <property type="match status" value="1"/>
</dbReference>
<dbReference type="InterPro" id="IPR000014">
    <property type="entry name" value="PAS"/>
</dbReference>
<dbReference type="Pfam" id="PF13487">
    <property type="entry name" value="HD_5"/>
    <property type="match status" value="1"/>
</dbReference>
<dbReference type="NCBIfam" id="TIGR00254">
    <property type="entry name" value="GGDEF"/>
    <property type="match status" value="1"/>
</dbReference>
<dbReference type="Pfam" id="PF13426">
    <property type="entry name" value="PAS_9"/>
    <property type="match status" value="1"/>
</dbReference>
<dbReference type="Pfam" id="PF00990">
    <property type="entry name" value="GGDEF"/>
    <property type="match status" value="1"/>
</dbReference>
<keyword evidence="7" id="KW-1185">Reference proteome</keyword>
<dbReference type="PANTHER" id="PTHR45228:SF1">
    <property type="entry name" value="CYCLIC DI-GMP PHOSPHODIESTERASE TM_0186"/>
    <property type="match status" value="1"/>
</dbReference>
<evidence type="ECO:0000259" key="4">
    <source>
        <dbReference type="PROSITE" id="PS51831"/>
    </source>
</evidence>
<dbReference type="PROSITE" id="PS50113">
    <property type="entry name" value="PAC"/>
    <property type="match status" value="1"/>
</dbReference>
<dbReference type="SMART" id="SM00471">
    <property type="entry name" value="HDc"/>
    <property type="match status" value="1"/>
</dbReference>
<dbReference type="InterPro" id="IPR000700">
    <property type="entry name" value="PAS-assoc_C"/>
</dbReference>
<dbReference type="PROSITE" id="PS50887">
    <property type="entry name" value="GGDEF"/>
    <property type="match status" value="1"/>
</dbReference>
<dbReference type="InterPro" id="IPR035965">
    <property type="entry name" value="PAS-like_dom_sf"/>
</dbReference>
<organism evidence="6 7">
    <name type="scientific">Thermanaerosceptrum fracticalcis</name>
    <dbReference type="NCBI Taxonomy" id="1712410"/>
    <lineage>
        <taxon>Bacteria</taxon>
        <taxon>Bacillati</taxon>
        <taxon>Bacillota</taxon>
        <taxon>Clostridia</taxon>
        <taxon>Eubacteriales</taxon>
        <taxon>Peptococcaceae</taxon>
        <taxon>Thermanaerosceptrum</taxon>
    </lineage>
</organism>
<dbReference type="InterPro" id="IPR037522">
    <property type="entry name" value="HD_GYP_dom"/>
</dbReference>
<dbReference type="InterPro" id="IPR029787">
    <property type="entry name" value="Nucleotide_cyclase"/>
</dbReference>
<dbReference type="InterPro" id="IPR003607">
    <property type="entry name" value="HD/PDEase_dom"/>
</dbReference>
<dbReference type="NCBIfam" id="TIGR00229">
    <property type="entry name" value="sensory_box"/>
    <property type="match status" value="2"/>
</dbReference>
<feature type="domain" description="HD" evidence="4">
    <location>
        <begin position="577"/>
        <end position="699"/>
    </location>
</feature>